<sequence length="437" mass="49483">MSQDASSIRRVPEPYNRQSDRIQVAFQRIRQISGFWPWELLGDYEPQTWSQTPTEELKSAIETVYNPNCPLAIQDLIKHLEEQAKSSKKGIVAPHMIKKTNRWAKDSIVIPRHATNTYTRRNDRAASLVASRESADIAPSVEKRAGSLISVSGGSSTRQKEAEKTKERENDHLQDDGIRLEETNDQHEEQNDEHDGQVGDVEHDENDSVLDYGMTLGSSIYTDPDDDGTDSGDSGDEDFGALTHQFYADRTRLCQVARRLTNENETILSLNDSINEVKGEMEHLRTVIKTATERLPEKTKAVSDLEAVIKKHNPHIPKEIRPVLEKMKQGVEKAKNQVNDIRVWEGEIIQLGAVLQIHNDNKRRAEANVAVLKKDVESAEEDFAHSKQMRRAAILLRHINELGVRGVNDLGMERMGDLCKVLEVEVDDEEDENTPKM</sequence>
<dbReference type="Proteomes" id="UP001187734">
    <property type="component" value="Unassembled WGS sequence"/>
</dbReference>
<evidence type="ECO:0000313" key="4">
    <source>
        <dbReference type="Proteomes" id="UP001187734"/>
    </source>
</evidence>
<evidence type="ECO:0000256" key="2">
    <source>
        <dbReference type="SAM" id="MobiDB-lite"/>
    </source>
</evidence>
<feature type="coiled-coil region" evidence="1">
    <location>
        <begin position="355"/>
        <end position="382"/>
    </location>
</feature>
<comment type="caution">
    <text evidence="3">The sequence shown here is derived from an EMBL/GenBank/DDBJ whole genome shotgun (WGS) entry which is preliminary data.</text>
</comment>
<gene>
    <name evidence="3" type="ORF">FTOL_08592</name>
</gene>
<keyword evidence="1" id="KW-0175">Coiled coil</keyword>
<feature type="region of interest" description="Disordered" evidence="2">
    <location>
        <begin position="215"/>
        <end position="237"/>
    </location>
</feature>
<reference evidence="3" key="1">
    <citation type="submission" date="2018-03" db="EMBL/GenBank/DDBJ databases">
        <authorList>
            <person name="Guldener U."/>
        </authorList>
    </citation>
    <scope>NUCLEOTIDE SEQUENCE</scope>
</reference>
<dbReference type="EMBL" id="ONZP01000304">
    <property type="protein sequence ID" value="SPJ80200.1"/>
    <property type="molecule type" value="Genomic_DNA"/>
</dbReference>
<keyword evidence="4" id="KW-1185">Reference proteome</keyword>
<evidence type="ECO:0000256" key="1">
    <source>
        <dbReference type="SAM" id="Coils"/>
    </source>
</evidence>
<organism evidence="3 4">
    <name type="scientific">Fusarium torulosum</name>
    <dbReference type="NCBI Taxonomy" id="33205"/>
    <lineage>
        <taxon>Eukaryota</taxon>
        <taxon>Fungi</taxon>
        <taxon>Dikarya</taxon>
        <taxon>Ascomycota</taxon>
        <taxon>Pezizomycotina</taxon>
        <taxon>Sordariomycetes</taxon>
        <taxon>Hypocreomycetidae</taxon>
        <taxon>Hypocreales</taxon>
        <taxon>Nectriaceae</taxon>
        <taxon>Fusarium</taxon>
    </lineage>
</organism>
<name>A0AAE8SKK7_9HYPO</name>
<feature type="compositionally biased region" description="Acidic residues" evidence="2">
    <location>
        <begin position="223"/>
        <end position="237"/>
    </location>
</feature>
<feature type="compositionally biased region" description="Basic and acidic residues" evidence="2">
    <location>
        <begin position="158"/>
        <end position="201"/>
    </location>
</feature>
<evidence type="ECO:0000313" key="3">
    <source>
        <dbReference type="EMBL" id="SPJ80200.1"/>
    </source>
</evidence>
<dbReference type="AlphaFoldDB" id="A0AAE8SKK7"/>
<feature type="region of interest" description="Disordered" evidence="2">
    <location>
        <begin position="148"/>
        <end position="203"/>
    </location>
</feature>
<protein>
    <submittedName>
        <fullName evidence="3">Uncharacterized protein</fullName>
    </submittedName>
</protein>
<proteinExistence type="predicted"/>
<accession>A0AAE8SKK7</accession>